<dbReference type="Proteomes" id="UP000192478">
    <property type="component" value="Chromosome"/>
</dbReference>
<reference evidence="3 4" key="1">
    <citation type="submission" date="2017-03" db="EMBL/GenBank/DDBJ databases">
        <title>Complete sequence of Clostridium formicaceticum DSM 92.</title>
        <authorList>
            <person name="Poehlein A."/>
            <person name="Karl M."/>
            <person name="Bengelsdorf F.R."/>
            <person name="Duerre P."/>
            <person name="Daniel R."/>
        </authorList>
    </citation>
    <scope>NUCLEOTIDE SEQUENCE [LARGE SCALE GENOMIC DNA]</scope>
    <source>
        <strain evidence="3 4">DSM 92</strain>
    </source>
</reference>
<evidence type="ECO:0000313" key="3">
    <source>
        <dbReference type="EMBL" id="ARE88404.1"/>
    </source>
</evidence>
<dbReference type="EMBL" id="CP020559">
    <property type="protein sequence ID" value="ARE88404.1"/>
    <property type="molecule type" value="Genomic_DNA"/>
</dbReference>
<dbReference type="AlphaFoldDB" id="A0AAC9RMG0"/>
<protein>
    <recommendedName>
        <fullName evidence="2">Methyltransferase type 11 domain-containing protein</fullName>
    </recommendedName>
</protein>
<dbReference type="InterPro" id="IPR013216">
    <property type="entry name" value="Methyltransf_11"/>
</dbReference>
<sequence length="218" mass="24409">MHNKNCGGGGGMHSKAYEFDEIANGPFFPIYPVIAQQIKEKTGINFGRCLDIGSGGGHLGLSLAQITDMEVILLDKLADALVIAKKRAVDWGIEKRTCTLLADVHQIPMENETVDLCISRGSVWFWEDQKKGFEEIYRVLTNGGIAYIGGGFGNKELQEQVDKKMKERDSEWPKGREKFVAGNTVEHFTKILEKIGISNFEITDDEKGIWIVFKKIKN</sequence>
<dbReference type="RefSeq" id="WP_236904958.1">
    <property type="nucleotide sequence ID" value="NZ_CP017603.1"/>
</dbReference>
<feature type="domain" description="Methyltransferase type 11" evidence="2">
    <location>
        <begin position="50"/>
        <end position="148"/>
    </location>
</feature>
<organism evidence="3 4">
    <name type="scientific">Clostridium formicaceticum</name>
    <dbReference type="NCBI Taxonomy" id="1497"/>
    <lineage>
        <taxon>Bacteria</taxon>
        <taxon>Bacillati</taxon>
        <taxon>Bacillota</taxon>
        <taxon>Clostridia</taxon>
        <taxon>Eubacteriales</taxon>
        <taxon>Clostridiaceae</taxon>
        <taxon>Clostridium</taxon>
    </lineage>
</organism>
<evidence type="ECO:0000259" key="2">
    <source>
        <dbReference type="Pfam" id="PF08241"/>
    </source>
</evidence>
<name>A0AAC9RMG0_9CLOT</name>
<evidence type="ECO:0000313" key="4">
    <source>
        <dbReference type="Proteomes" id="UP000192478"/>
    </source>
</evidence>
<dbReference type="InterPro" id="IPR050447">
    <property type="entry name" value="Erg6_SMT_methyltransf"/>
</dbReference>
<accession>A0AAC9RMG0</accession>
<dbReference type="Pfam" id="PF08241">
    <property type="entry name" value="Methyltransf_11"/>
    <property type="match status" value="1"/>
</dbReference>
<evidence type="ECO:0000256" key="1">
    <source>
        <dbReference type="ARBA" id="ARBA00022679"/>
    </source>
</evidence>
<gene>
    <name evidence="3" type="ORF">CLFO_28070</name>
</gene>
<dbReference type="PANTHER" id="PTHR44068:SF11">
    <property type="entry name" value="GERANYL DIPHOSPHATE 2-C-METHYLTRANSFERASE"/>
    <property type="match status" value="1"/>
</dbReference>
<dbReference type="InterPro" id="IPR029063">
    <property type="entry name" value="SAM-dependent_MTases_sf"/>
</dbReference>
<dbReference type="SUPFAM" id="SSF53335">
    <property type="entry name" value="S-adenosyl-L-methionine-dependent methyltransferases"/>
    <property type="match status" value="1"/>
</dbReference>
<proteinExistence type="predicted"/>
<dbReference type="CDD" id="cd02440">
    <property type="entry name" value="AdoMet_MTases"/>
    <property type="match status" value="1"/>
</dbReference>
<dbReference type="PANTHER" id="PTHR44068">
    <property type="entry name" value="ZGC:194242"/>
    <property type="match status" value="1"/>
</dbReference>
<dbReference type="Gene3D" id="3.40.50.150">
    <property type="entry name" value="Vaccinia Virus protein VP39"/>
    <property type="match status" value="1"/>
</dbReference>
<dbReference type="GO" id="GO:0008757">
    <property type="term" value="F:S-adenosylmethionine-dependent methyltransferase activity"/>
    <property type="evidence" value="ECO:0007669"/>
    <property type="project" value="InterPro"/>
</dbReference>
<keyword evidence="1" id="KW-0808">Transferase</keyword>